<dbReference type="STRING" id="213810.RUM_06330"/>
<reference evidence="12" key="1">
    <citation type="submission" date="2010-03" db="EMBL/GenBank/DDBJ databases">
        <title>The genome sequence of Ruminococcus sp. 18P13.</title>
        <authorList>
            <consortium name="metaHIT consortium -- http://www.metahit.eu/"/>
            <person name="Pajon A."/>
            <person name="Turner K."/>
            <person name="Parkhill J."/>
            <person name="Bernalier A."/>
        </authorList>
    </citation>
    <scope>NUCLEOTIDE SEQUENCE [LARGE SCALE GENOMIC DNA]</scope>
    <source>
        <strain evidence="12">Type strain: 18P13</strain>
    </source>
</reference>
<protein>
    <recommendedName>
        <fullName evidence="2">cellulase</fullName>
        <ecNumber evidence="2">3.2.1.4</ecNumber>
    </recommendedName>
</protein>
<dbReference type="PANTHER" id="PTHR35923">
    <property type="entry name" value="MAJOR EXTRACELLULAR ENDOGLUCANASE"/>
    <property type="match status" value="1"/>
</dbReference>
<dbReference type="InterPro" id="IPR002105">
    <property type="entry name" value="Dockerin_1_rpt"/>
</dbReference>
<dbReference type="CDD" id="cd14256">
    <property type="entry name" value="Dockerin_I"/>
    <property type="match status" value="1"/>
</dbReference>
<dbReference type="AlphaFoldDB" id="D4LB52"/>
<dbReference type="KEGG" id="rch:RUM_06330"/>
<evidence type="ECO:0000256" key="6">
    <source>
        <dbReference type="ARBA" id="ARBA00023295"/>
    </source>
</evidence>
<name>D4LB52_RUMC1</name>
<dbReference type="InterPro" id="IPR017853">
    <property type="entry name" value="GH"/>
</dbReference>
<keyword evidence="6 8" id="KW-0326">Glycosidase</keyword>
<feature type="region of interest" description="Disordered" evidence="9">
    <location>
        <begin position="478"/>
        <end position="498"/>
    </location>
</feature>
<dbReference type="InterPro" id="IPR018087">
    <property type="entry name" value="Glyco_hydro_5_CS"/>
</dbReference>
<keyword evidence="3 8" id="KW-0378">Hydrolase</keyword>
<keyword evidence="13" id="KW-1185">Reference proteome</keyword>
<dbReference type="Pfam" id="PF00404">
    <property type="entry name" value="Dockerin_1"/>
    <property type="match status" value="1"/>
</dbReference>
<dbReference type="InterPro" id="IPR018247">
    <property type="entry name" value="EF_Hand_1_Ca_BS"/>
</dbReference>
<comment type="catalytic activity">
    <reaction evidence="1">
        <text>Endohydrolysis of (1-&gt;4)-beta-D-glucosidic linkages in cellulose, lichenin and cereal beta-D-glucans.</text>
        <dbReference type="EC" id="3.2.1.4"/>
    </reaction>
</comment>
<dbReference type="CAZy" id="GH5">
    <property type="family name" value="Glycoside Hydrolase Family 5"/>
</dbReference>
<dbReference type="InterPro" id="IPR036439">
    <property type="entry name" value="Dockerin_dom_sf"/>
</dbReference>
<reference evidence="12" key="2">
    <citation type="submission" date="2010-03" db="EMBL/GenBank/DDBJ databases">
        <authorList>
            <person name="Pajon A."/>
        </authorList>
    </citation>
    <scope>NUCLEOTIDE SEQUENCE</scope>
    <source>
        <strain evidence="12">Type strain: 18P13</strain>
    </source>
</reference>
<dbReference type="EMBL" id="FP929052">
    <property type="protein sequence ID" value="CBL16847.1"/>
    <property type="molecule type" value="Genomic_DNA"/>
</dbReference>
<dbReference type="Gene3D" id="3.20.20.80">
    <property type="entry name" value="Glycosidases"/>
    <property type="match status" value="1"/>
</dbReference>
<evidence type="ECO:0000256" key="2">
    <source>
        <dbReference type="ARBA" id="ARBA00012601"/>
    </source>
</evidence>
<dbReference type="GeneID" id="83155441"/>
<dbReference type="PANTHER" id="PTHR35923:SF2">
    <property type="entry name" value="ENDOGLUCANASE"/>
    <property type="match status" value="1"/>
</dbReference>
<feature type="signal peptide" evidence="10">
    <location>
        <begin position="1"/>
        <end position="25"/>
    </location>
</feature>
<keyword evidence="10" id="KW-0732">Signal</keyword>
<feature type="domain" description="Dockerin" evidence="11">
    <location>
        <begin position="495"/>
        <end position="564"/>
    </location>
</feature>
<comment type="similarity">
    <text evidence="8">Belongs to the glycosyl hydrolase 5 (cellulase A) family.</text>
</comment>
<dbReference type="Gene3D" id="1.10.1330.10">
    <property type="entry name" value="Dockerin domain"/>
    <property type="match status" value="1"/>
</dbReference>
<dbReference type="InterPro" id="IPR016134">
    <property type="entry name" value="Dockerin_dom"/>
</dbReference>
<evidence type="ECO:0000259" key="11">
    <source>
        <dbReference type="PROSITE" id="PS51766"/>
    </source>
</evidence>
<feature type="chain" id="PRO_5039220814" description="cellulase" evidence="10">
    <location>
        <begin position="26"/>
        <end position="564"/>
    </location>
</feature>
<dbReference type="InterPro" id="IPR001547">
    <property type="entry name" value="Glyco_hydro_5"/>
</dbReference>
<dbReference type="Pfam" id="PF00150">
    <property type="entry name" value="Cellulase"/>
    <property type="match status" value="1"/>
</dbReference>
<dbReference type="HOGENOM" id="CLU_020735_2_0_9"/>
<evidence type="ECO:0000256" key="8">
    <source>
        <dbReference type="RuleBase" id="RU361153"/>
    </source>
</evidence>
<evidence type="ECO:0000256" key="9">
    <source>
        <dbReference type="SAM" id="MobiDB-lite"/>
    </source>
</evidence>
<evidence type="ECO:0000256" key="5">
    <source>
        <dbReference type="ARBA" id="ARBA00023277"/>
    </source>
</evidence>
<evidence type="ECO:0000256" key="3">
    <source>
        <dbReference type="ARBA" id="ARBA00022801"/>
    </source>
</evidence>
<evidence type="ECO:0000256" key="4">
    <source>
        <dbReference type="ARBA" id="ARBA00023001"/>
    </source>
</evidence>
<dbReference type="PATRIC" id="fig|213810.4.peg.537"/>
<organism evidence="12 13">
    <name type="scientific">Ruminococcus champanellensis (strain DSM 18848 / JCM 17042 / KCTC 15320 / 18P13)</name>
    <dbReference type="NCBI Taxonomy" id="213810"/>
    <lineage>
        <taxon>Bacteria</taxon>
        <taxon>Bacillati</taxon>
        <taxon>Bacillota</taxon>
        <taxon>Clostridia</taxon>
        <taxon>Eubacteriales</taxon>
        <taxon>Oscillospiraceae</taxon>
        <taxon>Ruminococcus</taxon>
    </lineage>
</organism>
<dbReference type="EC" id="3.2.1.4" evidence="2"/>
<dbReference type="SUPFAM" id="SSF63446">
    <property type="entry name" value="Type I dockerin domain"/>
    <property type="match status" value="1"/>
</dbReference>
<feature type="compositionally biased region" description="Low complexity" evidence="9">
    <location>
        <begin position="483"/>
        <end position="492"/>
    </location>
</feature>
<evidence type="ECO:0000256" key="10">
    <source>
        <dbReference type="SAM" id="SignalP"/>
    </source>
</evidence>
<evidence type="ECO:0000313" key="13">
    <source>
        <dbReference type="Proteomes" id="UP000007054"/>
    </source>
</evidence>
<evidence type="ECO:0000313" key="12">
    <source>
        <dbReference type="EMBL" id="CBL16847.1"/>
    </source>
</evidence>
<proteinExistence type="inferred from homology"/>
<dbReference type="GO" id="GO:0030245">
    <property type="term" value="P:cellulose catabolic process"/>
    <property type="evidence" value="ECO:0007669"/>
    <property type="project" value="UniProtKB-KW"/>
</dbReference>
<dbReference type="PROSITE" id="PS00018">
    <property type="entry name" value="EF_HAND_1"/>
    <property type="match status" value="1"/>
</dbReference>
<accession>D4LB52</accession>
<gene>
    <name evidence="12" type="ordered locus">RUM_06330</name>
</gene>
<dbReference type="PROSITE" id="PS00659">
    <property type="entry name" value="GLYCOSYL_HYDROL_F5"/>
    <property type="match status" value="1"/>
</dbReference>
<dbReference type="SUPFAM" id="SSF51445">
    <property type="entry name" value="(Trans)glycosidases"/>
    <property type="match status" value="1"/>
</dbReference>
<dbReference type="SMR" id="D4LB52"/>
<keyword evidence="7" id="KW-0624">Polysaccharide degradation</keyword>
<keyword evidence="5" id="KW-0119">Carbohydrate metabolism</keyword>
<evidence type="ECO:0000256" key="7">
    <source>
        <dbReference type="ARBA" id="ARBA00023326"/>
    </source>
</evidence>
<sequence>MKQFWRKTASVMTAAALLAGTSVFFTDAMSGQGLRASAVDDTNDDWLHAEGDKLYDMYGNEVWLTGANWFGMNCSECFLHGLWSCDMSDTLASIADHGINLLRIPVSTELLYYWMIGEPDPASGINAKNTPDYSFNPELCREDGTQMDSLEIFDVLLKLCKENGIKVMVDVHSPDANNSGHNYELWYGKEMSTGVMVTTEIWMDTWVWLADRYKNDDTLIALDLKNEPHGKRGYDSATCPTTIAKWDNSTDENNWKYAAETCAKKILEVNPNVLIVVEGIEQYPKTEQGYNFDTPDVWEPTVDRPSPWHPAWWGGNLRGVKDYPIDLGEHQDKLVYSPHDYGPSVYAQTWFDKDFTTQTLLDDYWYDTWAYIDDQGIAPLLIGEWGGHMDAGKNQKWMGLLRDYMIENHINHTFWCINPNSGDTGGLLDATFSKWDEEKYGLMEPSLWQDDNGRYISADHVYPLGSNGQSLTEYYGGTPTPPTTTTKPADTTASGTVTKGDLNKDGKVTIADLLLMSRYLVREIDASKIPSTAACDVNGDGRVNAVDCVLVKQFLAHLIDKFPA</sequence>
<dbReference type="PROSITE" id="PS51766">
    <property type="entry name" value="DOCKERIN"/>
    <property type="match status" value="1"/>
</dbReference>
<dbReference type="GO" id="GO:0008810">
    <property type="term" value="F:cellulase activity"/>
    <property type="evidence" value="ECO:0007669"/>
    <property type="project" value="UniProtKB-EC"/>
</dbReference>
<dbReference type="Proteomes" id="UP000007054">
    <property type="component" value="Chromosome"/>
</dbReference>
<evidence type="ECO:0000256" key="1">
    <source>
        <dbReference type="ARBA" id="ARBA00000966"/>
    </source>
</evidence>
<dbReference type="BioCyc" id="RCHA213810:RUM_RS03050-MONOMER"/>
<dbReference type="RefSeq" id="WP_015557754.1">
    <property type="nucleotide sequence ID" value="NC_021039.1"/>
</dbReference>
<keyword evidence="4" id="KW-0136">Cellulose degradation</keyword>